<name>A0A177C867_9PLEO</name>
<dbReference type="OrthoDB" id="417891at2759"/>
<dbReference type="InterPro" id="IPR050259">
    <property type="entry name" value="SDR"/>
</dbReference>
<gene>
    <name evidence="6" type="ORF">CC84DRAFT_1151148</name>
</gene>
<accession>A0A177C867</accession>
<reference evidence="6 7" key="1">
    <citation type="submission" date="2016-05" db="EMBL/GenBank/DDBJ databases">
        <title>Comparative analysis of secretome profiles of manganese(II)-oxidizing ascomycete fungi.</title>
        <authorList>
            <consortium name="DOE Joint Genome Institute"/>
            <person name="Zeiner C.A."/>
            <person name="Purvine S.O."/>
            <person name="Zink E.M."/>
            <person name="Wu S."/>
            <person name="Pasa-Tolic L."/>
            <person name="Chaput D.L."/>
            <person name="Haridas S."/>
            <person name="Grigoriev I.V."/>
            <person name="Santelli C.M."/>
            <person name="Hansel C.M."/>
        </authorList>
    </citation>
    <scope>NUCLEOTIDE SEQUENCE [LARGE SCALE GENOMIC DNA]</scope>
    <source>
        <strain evidence="6 7">AP3s5-JAC2a</strain>
    </source>
</reference>
<dbReference type="InParanoid" id="A0A177C867"/>
<dbReference type="PROSITE" id="PS00061">
    <property type="entry name" value="ADH_SHORT"/>
    <property type="match status" value="1"/>
</dbReference>
<dbReference type="GO" id="GO:0032787">
    <property type="term" value="P:monocarboxylic acid metabolic process"/>
    <property type="evidence" value="ECO:0007669"/>
    <property type="project" value="UniProtKB-ARBA"/>
</dbReference>
<keyword evidence="7" id="KW-1185">Reference proteome</keyword>
<protein>
    <recommendedName>
        <fullName evidence="2">3-oxoacyl-[acyl-carrier-protein] reductase</fullName>
        <ecNumber evidence="2">1.1.1.100</ecNumber>
    </recommendedName>
</protein>
<dbReference type="Pfam" id="PF00106">
    <property type="entry name" value="adh_short"/>
    <property type="match status" value="1"/>
</dbReference>
<dbReference type="GO" id="GO:0004316">
    <property type="term" value="F:3-oxoacyl-[acyl-carrier-protein] reductase (NADPH) activity"/>
    <property type="evidence" value="ECO:0007669"/>
    <property type="project" value="UniProtKB-EC"/>
</dbReference>
<dbReference type="GeneID" id="28760217"/>
<keyword evidence="3" id="KW-0521">NADP</keyword>
<keyword evidence="4" id="KW-0560">Oxidoreductase</keyword>
<evidence type="ECO:0000256" key="5">
    <source>
        <dbReference type="ARBA" id="ARBA00048508"/>
    </source>
</evidence>
<evidence type="ECO:0000256" key="3">
    <source>
        <dbReference type="ARBA" id="ARBA00022857"/>
    </source>
</evidence>
<dbReference type="EMBL" id="KV441555">
    <property type="protein sequence ID" value="OAG02947.1"/>
    <property type="molecule type" value="Genomic_DNA"/>
</dbReference>
<dbReference type="InterPro" id="IPR002347">
    <property type="entry name" value="SDR_fam"/>
</dbReference>
<evidence type="ECO:0000256" key="2">
    <source>
        <dbReference type="ARBA" id="ARBA00012948"/>
    </source>
</evidence>
<comment type="catalytic activity">
    <reaction evidence="5">
        <text>a (3R)-hydroxyacyl-[ACP] + NADP(+) = a 3-oxoacyl-[ACP] + NADPH + H(+)</text>
        <dbReference type="Rhea" id="RHEA:17397"/>
        <dbReference type="Rhea" id="RHEA-COMP:9916"/>
        <dbReference type="Rhea" id="RHEA-COMP:9945"/>
        <dbReference type="ChEBI" id="CHEBI:15378"/>
        <dbReference type="ChEBI" id="CHEBI:57783"/>
        <dbReference type="ChEBI" id="CHEBI:58349"/>
        <dbReference type="ChEBI" id="CHEBI:78776"/>
        <dbReference type="ChEBI" id="CHEBI:78827"/>
        <dbReference type="EC" id="1.1.1.100"/>
    </reaction>
</comment>
<comment type="similarity">
    <text evidence="1">Belongs to the short-chain dehydrogenases/reductases (SDR) family.</text>
</comment>
<evidence type="ECO:0000313" key="6">
    <source>
        <dbReference type="EMBL" id="OAG02947.1"/>
    </source>
</evidence>
<dbReference type="RefSeq" id="XP_018033312.1">
    <property type="nucleotide sequence ID" value="XM_018176731.1"/>
</dbReference>
<dbReference type="PANTHER" id="PTHR42879">
    <property type="entry name" value="3-OXOACYL-(ACYL-CARRIER-PROTEIN) REDUCTASE"/>
    <property type="match status" value="1"/>
</dbReference>
<dbReference type="STRING" id="1460663.A0A177C867"/>
<evidence type="ECO:0000256" key="4">
    <source>
        <dbReference type="ARBA" id="ARBA00023002"/>
    </source>
</evidence>
<dbReference type="PRINTS" id="PR00081">
    <property type="entry name" value="GDHRDH"/>
</dbReference>
<evidence type="ECO:0000313" key="7">
    <source>
        <dbReference type="Proteomes" id="UP000077069"/>
    </source>
</evidence>
<dbReference type="Proteomes" id="UP000077069">
    <property type="component" value="Unassembled WGS sequence"/>
</dbReference>
<proteinExistence type="inferred from homology"/>
<dbReference type="AlphaFoldDB" id="A0A177C867"/>
<organism evidence="6 7">
    <name type="scientific">Paraphaeosphaeria sporulosa</name>
    <dbReference type="NCBI Taxonomy" id="1460663"/>
    <lineage>
        <taxon>Eukaryota</taxon>
        <taxon>Fungi</taxon>
        <taxon>Dikarya</taxon>
        <taxon>Ascomycota</taxon>
        <taxon>Pezizomycotina</taxon>
        <taxon>Dothideomycetes</taxon>
        <taxon>Pleosporomycetidae</taxon>
        <taxon>Pleosporales</taxon>
        <taxon>Massarineae</taxon>
        <taxon>Didymosphaeriaceae</taxon>
        <taxon>Paraphaeosphaeria</taxon>
    </lineage>
</organism>
<evidence type="ECO:0000256" key="1">
    <source>
        <dbReference type="ARBA" id="ARBA00006484"/>
    </source>
</evidence>
<dbReference type="EC" id="1.1.1.100" evidence="2"/>
<dbReference type="PANTHER" id="PTHR42879:SF2">
    <property type="entry name" value="3-OXOACYL-[ACYL-CARRIER-PROTEIN] REDUCTASE FABG"/>
    <property type="match status" value="1"/>
</dbReference>
<dbReference type="Gene3D" id="3.40.50.720">
    <property type="entry name" value="NAD(P)-binding Rossmann-like Domain"/>
    <property type="match status" value="1"/>
</dbReference>
<dbReference type="InterPro" id="IPR036291">
    <property type="entry name" value="NAD(P)-bd_dom_sf"/>
</dbReference>
<dbReference type="SUPFAM" id="SSF51735">
    <property type="entry name" value="NAD(P)-binding Rossmann-fold domains"/>
    <property type="match status" value="1"/>
</dbReference>
<dbReference type="FunFam" id="3.40.50.720:FF:000173">
    <property type="entry name" value="3-oxoacyl-[acyl-carrier protein] reductase"/>
    <property type="match status" value="1"/>
</dbReference>
<sequence>MSTGHLKAPLQGKIALVTGATGGIGTAVCRRLAALGCSIGIHYNTDQDAALALLEEFKEDYMHAFGSKFVCYGADLGNYEEVRELHEHIVALLGPPNILINNHGATVQTGTKSIDEVSISAFEDAWRINCGSSYLLTQLCMPALEGEGWGRVIFVSSVAGITGGIIGPHYASAKSALHGLIHWLANTYAKKGITVNGVAPALIEQTKMLPGSNEELSKSGANDIVVVPVGRLGMPDEVAETVLWMINTSYVTNKVIAVDGGMVPQH</sequence>
<dbReference type="InterPro" id="IPR020904">
    <property type="entry name" value="Sc_DH/Rdtase_CS"/>
</dbReference>